<gene>
    <name evidence="3" type="primary">Ba71V-079</name>
    <name evidence="3" type="ORF">GWK47_034307</name>
</gene>
<dbReference type="AlphaFoldDB" id="A0A8J4YGI0"/>
<dbReference type="OrthoDB" id="7455129at2759"/>
<dbReference type="Proteomes" id="UP000770661">
    <property type="component" value="Unassembled WGS sequence"/>
</dbReference>
<organism evidence="3 4">
    <name type="scientific">Chionoecetes opilio</name>
    <name type="common">Atlantic snow crab</name>
    <name type="synonym">Cancer opilio</name>
    <dbReference type="NCBI Taxonomy" id="41210"/>
    <lineage>
        <taxon>Eukaryota</taxon>
        <taxon>Metazoa</taxon>
        <taxon>Ecdysozoa</taxon>
        <taxon>Arthropoda</taxon>
        <taxon>Crustacea</taxon>
        <taxon>Multicrustacea</taxon>
        <taxon>Malacostraca</taxon>
        <taxon>Eumalacostraca</taxon>
        <taxon>Eucarida</taxon>
        <taxon>Decapoda</taxon>
        <taxon>Pleocyemata</taxon>
        <taxon>Brachyura</taxon>
        <taxon>Eubrachyura</taxon>
        <taxon>Majoidea</taxon>
        <taxon>Majidae</taxon>
        <taxon>Chionoecetes</taxon>
    </lineage>
</organism>
<protein>
    <submittedName>
        <fullName evidence="3">Protein B602L</fullName>
    </submittedName>
</protein>
<feature type="compositionally biased region" description="Acidic residues" evidence="1">
    <location>
        <begin position="384"/>
        <end position="396"/>
    </location>
</feature>
<evidence type="ECO:0000313" key="4">
    <source>
        <dbReference type="Proteomes" id="UP000770661"/>
    </source>
</evidence>
<dbReference type="EMBL" id="JACEEZ010003179">
    <property type="protein sequence ID" value="KAG0727598.1"/>
    <property type="molecule type" value="Genomic_DNA"/>
</dbReference>
<sequence>MDSTMESVALSNSSTDISVDLNKCINCQTTTANKTVSTSNGCKRIREASDIHNEHVSKRLKLVDEDQFLYHVTNACCKKYTMKYVLDRLTKQNVAQSPDQSLNQQNTSEDRNTRSQTARHPPNTGPTATAVRDINCIICDNKSYKHEYIKFRICESNRASSFLAATNYFQDEVYTRTCDLQDPCSVFGADVYYHNECMIKTYMYKYDSRSKELAPQLSTKHLVWNQVLSELEKILKNGNGYELCVIRNHLNSIDDQCGFRNRDVKIFLINQFGSDVDFTYPDALRKSMMVFGVSRNSANALAERIRSVDPIQVCACVIRKSLDEYDFGLEDNFCDAQELKLACNDMDIPEAVLKFFGTLYNFKPETYKQAASSVMTQEKVADNENADEDDSDDISDSDGYLSTRRCRKLQFLFQTMYYVHHCGKKRTPMHIMNAESVHALGRGGKIVTSILNHEGLALSYTELRRYQHDLASLTAQHNKDHIALPSHFDPGQFTSGAIDNWDHEGARVSEHDTVTVLFHDKPVSSPCQPKISDTQACVNPCVWGLRGACVNPCVWKLRGNYVNPCVWGLRVDCVNLCVWGLRRDCVNPCVWGQSGLCESLCVGTERRLCESLCVGTERELCESLCVGTERGLCESLYVGTERGLCESLCVGTESGLCESLCVGTERGLCESLCVGTESRLCESLCVGTERGLCESLCVGTERRLCESLCVGTERGLCESLCVGTERGLCESLCVGTERGLCESLCVGTERGLCESLCVGTERRLCESLCVGTERGLCESLCVGTERGLCESLCVGTERGLCESLCVGTERGLCESLCVGTERRLCESLCVGTERGLCWQRIVYAFFSRFFLFICLMCACCNHVFVTTVYILLLNDWF</sequence>
<evidence type="ECO:0000256" key="1">
    <source>
        <dbReference type="SAM" id="MobiDB-lite"/>
    </source>
</evidence>
<comment type="caution">
    <text evidence="3">The sequence shown here is derived from an EMBL/GenBank/DDBJ whole genome shotgun (WGS) entry which is preliminary data.</text>
</comment>
<evidence type="ECO:0000256" key="2">
    <source>
        <dbReference type="SAM" id="Phobius"/>
    </source>
</evidence>
<feature type="transmembrane region" description="Helical" evidence="2">
    <location>
        <begin position="849"/>
        <end position="872"/>
    </location>
</feature>
<feature type="region of interest" description="Disordered" evidence="1">
    <location>
        <begin position="95"/>
        <end position="127"/>
    </location>
</feature>
<keyword evidence="4" id="KW-1185">Reference proteome</keyword>
<proteinExistence type="predicted"/>
<accession>A0A8J4YGI0</accession>
<name>A0A8J4YGI0_CHIOP</name>
<feature type="region of interest" description="Disordered" evidence="1">
    <location>
        <begin position="378"/>
        <end position="399"/>
    </location>
</feature>
<keyword evidence="2" id="KW-1133">Transmembrane helix</keyword>
<keyword evidence="2" id="KW-0812">Transmembrane</keyword>
<evidence type="ECO:0000313" key="3">
    <source>
        <dbReference type="EMBL" id="KAG0727598.1"/>
    </source>
</evidence>
<keyword evidence="2" id="KW-0472">Membrane</keyword>
<feature type="compositionally biased region" description="Polar residues" evidence="1">
    <location>
        <begin position="95"/>
        <end position="107"/>
    </location>
</feature>
<reference evidence="3" key="1">
    <citation type="submission" date="2020-07" db="EMBL/GenBank/DDBJ databases">
        <title>The High-quality genome of the commercially important snow crab, Chionoecetes opilio.</title>
        <authorList>
            <person name="Jeong J.-H."/>
            <person name="Ryu S."/>
        </authorList>
    </citation>
    <scope>NUCLEOTIDE SEQUENCE</scope>
    <source>
        <strain evidence="3">MADBK_172401_WGS</strain>
        <tissue evidence="3">Digestive gland</tissue>
    </source>
</reference>